<dbReference type="EC" id="3.4.24.70" evidence="8"/>
<evidence type="ECO:0000313" key="13">
    <source>
        <dbReference type="EMBL" id="CAD8768174.1"/>
    </source>
</evidence>
<comment type="cofactor">
    <cofactor evidence="9">
        <name>Zn(2+)</name>
        <dbReference type="ChEBI" id="CHEBI:29105"/>
    </cofactor>
    <text evidence="9">Binds 1 zinc ion.</text>
</comment>
<dbReference type="GO" id="GO:0006518">
    <property type="term" value="P:peptide metabolic process"/>
    <property type="evidence" value="ECO:0007669"/>
    <property type="project" value="TreeGrafter"/>
</dbReference>
<dbReference type="Pfam" id="PF19310">
    <property type="entry name" value="TOP_N"/>
    <property type="match status" value="1"/>
</dbReference>
<keyword evidence="2 9" id="KW-0645">Protease</keyword>
<protein>
    <recommendedName>
        <fullName evidence="8">oligopeptidase A</fullName>
        <ecNumber evidence="8">3.4.24.70</ecNumber>
    </recommendedName>
</protein>
<keyword evidence="10" id="KW-1133">Transmembrane helix</keyword>
<evidence type="ECO:0000256" key="7">
    <source>
        <dbReference type="ARBA" id="ARBA00024603"/>
    </source>
</evidence>
<evidence type="ECO:0000259" key="12">
    <source>
        <dbReference type="Pfam" id="PF19310"/>
    </source>
</evidence>
<evidence type="ECO:0000256" key="4">
    <source>
        <dbReference type="ARBA" id="ARBA00022801"/>
    </source>
</evidence>
<sequence>MQTIQRLPSRCIIKTRAKACIRAISSNTFVSSASTYPMTRKAALMVPLLGIPAAALAVMASRAFLNRNPRFATQASFASSALTNNPLLSSAPFPLFDQVRPEHVVPAIRHVLSETLTSIEELEARLQADPNPTWATLVEPLERISDHSRLAWEVVKHLEAVKNSDELRAAVEEVQPETVRVSLKLVQSQPIYKAYRALRDGPNWNNLDEAQKRIVEMELRDFSLGGVALEGETKARFNAIQEELVQLSTKFTNNVLDSTKAFKKLVTDKADVDGLPETALALAAQRAASDGHKDANAATGPWLLTLDFPCYQPVMLHAKSAALREELYKAYVSRASAAPTDNTPLMERILALRQEKAALLGFANYAELSMASKMATLPKAEALLEEVRTASFKHAEQDQIDIEKFAAENGFPEVDASTGRAKLQWWDVSFWADRLRESRYSISDEELRPYLALPNVLDGLFNLAKRLFDIEVVAADGEAPVWDPSVRFFRVKRNGETVAFFYFDPYSRMAEKRGGAWMDVVLGRSTTLARPGEKVRLPVAHMVCNQTPPIGSKPSLMTLDEVTTLFHEFGHALQHMLTHVNYLSASGINGVDWDAVELPSQFMENWCYDENTLKSFAKHYETGEPLPKELFQRVLAAKTYRAGSMYLRQIRFGSTDLELHARYKPVSGTEGKEEGEGKGQGEGVFAVDQAMAVKTLVTPPYPGDRFLCSFNHIFAGGYAAGYYSYLWAEVLSADSFAAFEEAGLDKEDKIRETGHRFRDTVLALGGGVAPAEVFKRFRGREPSPQALLRHNNLLVDPAAV</sequence>
<organism evidence="13">
    <name type="scientific">Polytomella parva</name>
    <dbReference type="NCBI Taxonomy" id="51329"/>
    <lineage>
        <taxon>Eukaryota</taxon>
        <taxon>Viridiplantae</taxon>
        <taxon>Chlorophyta</taxon>
        <taxon>core chlorophytes</taxon>
        <taxon>Chlorophyceae</taxon>
        <taxon>CS clade</taxon>
        <taxon>Chlamydomonadales</taxon>
        <taxon>Chlamydomonadaceae</taxon>
        <taxon>Polytomella</taxon>
    </lineage>
</organism>
<dbReference type="InterPro" id="IPR045666">
    <property type="entry name" value="OpdA_N"/>
</dbReference>
<dbReference type="InterPro" id="IPR024077">
    <property type="entry name" value="Neurolysin/TOP_dom2"/>
</dbReference>
<evidence type="ECO:0000256" key="2">
    <source>
        <dbReference type="ARBA" id="ARBA00022670"/>
    </source>
</evidence>
<dbReference type="GO" id="GO:0046872">
    <property type="term" value="F:metal ion binding"/>
    <property type="evidence" value="ECO:0007669"/>
    <property type="project" value="UniProtKB-UniRule"/>
</dbReference>
<keyword evidence="10" id="KW-0812">Transmembrane</keyword>
<dbReference type="InterPro" id="IPR045090">
    <property type="entry name" value="Pept_M3A_M3B"/>
</dbReference>
<keyword evidence="10" id="KW-0472">Membrane</keyword>
<evidence type="ECO:0000256" key="10">
    <source>
        <dbReference type="SAM" id="Phobius"/>
    </source>
</evidence>
<keyword evidence="4 9" id="KW-0378">Hydrolase</keyword>
<dbReference type="FunFam" id="3.40.390.10:FF:000009">
    <property type="entry name" value="Oligopeptidase A"/>
    <property type="match status" value="1"/>
</dbReference>
<dbReference type="PANTHER" id="PTHR11804">
    <property type="entry name" value="PROTEASE M3 THIMET OLIGOPEPTIDASE-RELATED"/>
    <property type="match status" value="1"/>
</dbReference>
<dbReference type="GO" id="GO:0005829">
    <property type="term" value="C:cytosol"/>
    <property type="evidence" value="ECO:0007669"/>
    <property type="project" value="UniProtKB-ARBA"/>
</dbReference>
<feature type="transmembrane region" description="Helical" evidence="10">
    <location>
        <begin position="42"/>
        <end position="65"/>
    </location>
</feature>
<gene>
    <name evidence="13" type="ORF">PPAR00522_LOCUS4570</name>
</gene>
<dbReference type="AlphaFoldDB" id="A0A7S0UST3"/>
<accession>A0A7S0UST3</accession>
<keyword evidence="5 9" id="KW-0862">Zinc</keyword>
<keyword evidence="6 9" id="KW-0482">Metalloprotease</keyword>
<dbReference type="Gene3D" id="1.10.1370.40">
    <property type="match status" value="1"/>
</dbReference>
<evidence type="ECO:0000256" key="5">
    <source>
        <dbReference type="ARBA" id="ARBA00022833"/>
    </source>
</evidence>
<evidence type="ECO:0000256" key="1">
    <source>
        <dbReference type="ARBA" id="ARBA00006040"/>
    </source>
</evidence>
<feature type="domain" description="Oligopeptidase A N-terminal" evidence="12">
    <location>
        <begin position="109"/>
        <end position="234"/>
    </location>
</feature>
<dbReference type="EMBL" id="HBFM01007308">
    <property type="protein sequence ID" value="CAD8768174.1"/>
    <property type="molecule type" value="Transcribed_RNA"/>
</dbReference>
<dbReference type="CDD" id="cd06456">
    <property type="entry name" value="M3A_DCP"/>
    <property type="match status" value="1"/>
</dbReference>
<dbReference type="FunFam" id="1.10.1370.40:FF:000005">
    <property type="entry name" value="Organellar oligopeptidase A, chloroplastic/mitochondrial"/>
    <property type="match status" value="1"/>
</dbReference>
<dbReference type="SUPFAM" id="SSF55486">
    <property type="entry name" value="Metalloproteases ('zincins'), catalytic domain"/>
    <property type="match status" value="1"/>
</dbReference>
<comment type="similarity">
    <text evidence="1 9">Belongs to the peptidase M3 family.</text>
</comment>
<reference evidence="13" key="1">
    <citation type="submission" date="2021-01" db="EMBL/GenBank/DDBJ databases">
        <authorList>
            <person name="Corre E."/>
            <person name="Pelletier E."/>
            <person name="Niang G."/>
            <person name="Scheremetjew M."/>
            <person name="Finn R."/>
            <person name="Kale V."/>
            <person name="Holt S."/>
            <person name="Cochrane G."/>
            <person name="Meng A."/>
            <person name="Brown T."/>
            <person name="Cohen L."/>
        </authorList>
    </citation>
    <scope>NUCLEOTIDE SEQUENCE</scope>
    <source>
        <strain evidence="13">SAG 63-3</strain>
    </source>
</reference>
<feature type="domain" description="Peptidase M3A/M3B catalytic" evidence="11">
    <location>
        <begin position="314"/>
        <end position="792"/>
    </location>
</feature>
<dbReference type="InterPro" id="IPR024079">
    <property type="entry name" value="MetalloPept_cat_dom_sf"/>
</dbReference>
<dbReference type="Gene3D" id="3.40.390.10">
    <property type="entry name" value="Collagenase (Catalytic Domain)"/>
    <property type="match status" value="1"/>
</dbReference>
<dbReference type="GO" id="GO:0004222">
    <property type="term" value="F:metalloendopeptidase activity"/>
    <property type="evidence" value="ECO:0007669"/>
    <property type="project" value="UniProtKB-EC"/>
</dbReference>
<evidence type="ECO:0000256" key="3">
    <source>
        <dbReference type="ARBA" id="ARBA00022723"/>
    </source>
</evidence>
<name>A0A7S0UST3_9CHLO</name>
<comment type="catalytic activity">
    <reaction evidence="7">
        <text>Hydrolysis of oligopeptides, with broad specificity. Gly or Ala commonly occur as P1 or P1' residues, but more distant residues are also important, as is shown by the fact that Z-Gly-Pro-Gly-|-Gly-Pro-Ala is cleaved, but not Z-(Gly)(5).</text>
        <dbReference type="EC" id="3.4.24.70"/>
    </reaction>
</comment>
<evidence type="ECO:0000256" key="8">
    <source>
        <dbReference type="ARBA" id="ARBA00026100"/>
    </source>
</evidence>
<dbReference type="GO" id="GO:0006508">
    <property type="term" value="P:proteolysis"/>
    <property type="evidence" value="ECO:0007669"/>
    <property type="project" value="UniProtKB-KW"/>
</dbReference>
<evidence type="ECO:0000256" key="9">
    <source>
        <dbReference type="RuleBase" id="RU003435"/>
    </source>
</evidence>
<dbReference type="Gene3D" id="1.10.1370.10">
    <property type="entry name" value="Neurolysin, domain 3"/>
    <property type="match status" value="1"/>
</dbReference>
<dbReference type="Pfam" id="PF01432">
    <property type="entry name" value="Peptidase_M3"/>
    <property type="match status" value="1"/>
</dbReference>
<evidence type="ECO:0000256" key="6">
    <source>
        <dbReference type="ARBA" id="ARBA00023049"/>
    </source>
</evidence>
<dbReference type="InterPro" id="IPR001567">
    <property type="entry name" value="Pept_M3A_M3B_dom"/>
</dbReference>
<dbReference type="PANTHER" id="PTHR11804:SF83">
    <property type="entry name" value="LD37516P"/>
    <property type="match status" value="1"/>
</dbReference>
<keyword evidence="3 9" id="KW-0479">Metal-binding</keyword>
<proteinExistence type="inferred from homology"/>
<dbReference type="InterPro" id="IPR034005">
    <property type="entry name" value="M3A_DCP"/>
</dbReference>
<evidence type="ECO:0000259" key="11">
    <source>
        <dbReference type="Pfam" id="PF01432"/>
    </source>
</evidence>